<comment type="caution">
    <text evidence="5">The sequence shown here is derived from an EMBL/GenBank/DDBJ whole genome shotgun (WGS) entry which is preliminary data.</text>
</comment>
<dbReference type="Proteomes" id="UP000286715">
    <property type="component" value="Unassembled WGS sequence"/>
</dbReference>
<dbReference type="PANTHER" id="PTHR43630:SF1">
    <property type="entry name" value="POLY-BETA-1,6-N-ACETYL-D-GLUCOSAMINE SYNTHASE"/>
    <property type="match status" value="1"/>
</dbReference>
<dbReference type="Gene3D" id="3.90.550.10">
    <property type="entry name" value="Spore Coat Polysaccharide Biosynthesis Protein SpsA, Chain A"/>
    <property type="match status" value="1"/>
</dbReference>
<keyword evidence="3 5" id="KW-0808">Transferase</keyword>
<dbReference type="RefSeq" id="WP_124396637.1">
    <property type="nucleotide sequence ID" value="NZ_BHZE01000001.1"/>
</dbReference>
<evidence type="ECO:0000256" key="2">
    <source>
        <dbReference type="ARBA" id="ARBA00022676"/>
    </source>
</evidence>
<evidence type="ECO:0000256" key="1">
    <source>
        <dbReference type="ARBA" id="ARBA00006739"/>
    </source>
</evidence>
<evidence type="ECO:0000313" key="5">
    <source>
        <dbReference type="EMBL" id="GCD76557.1"/>
    </source>
</evidence>
<sequence>MLQLSRFYVPKKVKEYLKWRKVPFENVPTEFFDTIAEKFKKFHAENPLISIVLIAWNEEENILPTLASLADIKSNHSIEIIVVNNNSTDRTQDFLDRCNVKSVLETRPGIAKARNAGLKAAKGKYVISGDVDTIYLPEWPDKMVQPMLDDSNVVCTYSLHVFYDDDNHYPLALYIYQYIKLMGIYLKNFKRPHLNCGGASSAYVRDVALRFGGYDESLKRGSDGTLAFELSKFGKIKLVSSPKAFIYTSARRMKADGPISKALWIRLKNNLKYFTHYFTTQKTR</sequence>
<name>A0A401XHR6_9FLAO</name>
<accession>A0A401XHR6</accession>
<dbReference type="PANTHER" id="PTHR43630">
    <property type="entry name" value="POLY-BETA-1,6-N-ACETYL-D-GLUCOSAMINE SYNTHASE"/>
    <property type="match status" value="1"/>
</dbReference>
<evidence type="ECO:0000256" key="3">
    <source>
        <dbReference type="ARBA" id="ARBA00022679"/>
    </source>
</evidence>
<dbReference type="SUPFAM" id="SSF53448">
    <property type="entry name" value="Nucleotide-diphospho-sugar transferases"/>
    <property type="match status" value="1"/>
</dbReference>
<dbReference type="InterPro" id="IPR029044">
    <property type="entry name" value="Nucleotide-diphossugar_trans"/>
</dbReference>
<feature type="domain" description="Glycosyltransferase 2-like" evidence="4">
    <location>
        <begin position="50"/>
        <end position="205"/>
    </location>
</feature>
<dbReference type="AlphaFoldDB" id="A0A401XHR6"/>
<organism evidence="5 6">
    <name type="scientific">Thermaurantimonas aggregans</name>
    <dbReference type="NCBI Taxonomy" id="2173829"/>
    <lineage>
        <taxon>Bacteria</taxon>
        <taxon>Pseudomonadati</taxon>
        <taxon>Bacteroidota</taxon>
        <taxon>Flavobacteriia</taxon>
        <taxon>Flavobacteriales</taxon>
        <taxon>Schleiferiaceae</taxon>
        <taxon>Thermaurantimonas</taxon>
    </lineage>
</organism>
<dbReference type="OrthoDB" id="9797819at2"/>
<evidence type="ECO:0000313" key="6">
    <source>
        <dbReference type="Proteomes" id="UP000286715"/>
    </source>
</evidence>
<keyword evidence="6" id="KW-1185">Reference proteome</keyword>
<dbReference type="Pfam" id="PF00535">
    <property type="entry name" value="Glycos_transf_2"/>
    <property type="match status" value="1"/>
</dbReference>
<dbReference type="CDD" id="cd06423">
    <property type="entry name" value="CESA_like"/>
    <property type="match status" value="1"/>
</dbReference>
<dbReference type="EMBL" id="BHZE01000001">
    <property type="protein sequence ID" value="GCD76557.1"/>
    <property type="molecule type" value="Genomic_DNA"/>
</dbReference>
<proteinExistence type="inferred from homology"/>
<comment type="similarity">
    <text evidence="1">Belongs to the glycosyltransferase 2 family.</text>
</comment>
<keyword evidence="2" id="KW-0328">Glycosyltransferase</keyword>
<reference evidence="5 6" key="1">
    <citation type="submission" date="2018-11" db="EMBL/GenBank/DDBJ databases">
        <title>Schleiferia aggregans sp. nov., a moderately thermophilic heterotrophic bacterium isolated from microbial mats at a terrestrial hot spring.</title>
        <authorList>
            <person name="Iino T."/>
            <person name="Ohkuma M."/>
            <person name="Haruta S."/>
        </authorList>
    </citation>
    <scope>NUCLEOTIDE SEQUENCE [LARGE SCALE GENOMIC DNA]</scope>
    <source>
        <strain evidence="5 6">LA</strain>
    </source>
</reference>
<dbReference type="InterPro" id="IPR001173">
    <property type="entry name" value="Glyco_trans_2-like"/>
</dbReference>
<dbReference type="GO" id="GO:0016757">
    <property type="term" value="F:glycosyltransferase activity"/>
    <property type="evidence" value="ECO:0007669"/>
    <property type="project" value="UniProtKB-KW"/>
</dbReference>
<protein>
    <submittedName>
        <fullName evidence="5">Glycosyl transferase family A</fullName>
    </submittedName>
</protein>
<gene>
    <name evidence="5" type="ORF">JCM31826_00390</name>
</gene>
<evidence type="ECO:0000259" key="4">
    <source>
        <dbReference type="Pfam" id="PF00535"/>
    </source>
</evidence>